<evidence type="ECO:0000313" key="3">
    <source>
        <dbReference type="EMBL" id="HDD43470.1"/>
    </source>
</evidence>
<gene>
    <name evidence="3" type="ORF">ENG63_01215</name>
</gene>
<reference evidence="3" key="1">
    <citation type="journal article" date="2020" name="mSystems">
        <title>Genome- and Community-Level Interaction Insights into Carbon Utilization and Element Cycling Functions of Hydrothermarchaeota in Hydrothermal Sediment.</title>
        <authorList>
            <person name="Zhou Z."/>
            <person name="Liu Y."/>
            <person name="Xu W."/>
            <person name="Pan J."/>
            <person name="Luo Z.H."/>
            <person name="Li M."/>
        </authorList>
    </citation>
    <scope>NUCLEOTIDE SEQUENCE [LARGE SCALE GENOMIC DNA]</scope>
    <source>
        <strain evidence="3">HyVt-233</strain>
    </source>
</reference>
<organism evidence="3">
    <name type="scientific">Desulfofervidus auxilii</name>
    <dbReference type="NCBI Taxonomy" id="1621989"/>
    <lineage>
        <taxon>Bacteria</taxon>
        <taxon>Pseudomonadati</taxon>
        <taxon>Thermodesulfobacteriota</taxon>
        <taxon>Candidatus Desulfofervidia</taxon>
        <taxon>Candidatus Desulfofervidales</taxon>
        <taxon>Candidatus Desulfofervidaceae</taxon>
        <taxon>Candidatus Desulfofervidus</taxon>
    </lineage>
</organism>
<dbReference type="EMBL" id="DRBS01000049">
    <property type="protein sequence ID" value="HDD43470.1"/>
    <property type="molecule type" value="Genomic_DNA"/>
</dbReference>
<dbReference type="GO" id="GO:0046872">
    <property type="term" value="F:metal ion binding"/>
    <property type="evidence" value="ECO:0007669"/>
    <property type="project" value="InterPro"/>
</dbReference>
<dbReference type="Gene3D" id="3.40.50.20">
    <property type="match status" value="1"/>
</dbReference>
<accession>A0A7C0Y601</accession>
<sequence>MNEAVLVVEGGTQIGLEIIRSLGKENVLVYSAGPGKIQLSFYSKYISKKFILPFSPEERFIERLFYILKKNPEIKYLIAISERNITVLNKYRSELQKYVKPLFPPQEIMEYALNRRKTNEVAQKLGIPIPQTIFIDHFEDIEKAKNIPYPVITKPATRDFHHPLQSKLDFRVKYFSSYPQLKKHMETFKEANWFPMVQVCCNGEETGFAIIMARGKPVVCFQYLNMHLSPVKGGVPVLRESIPINPEIKTYSIELLKAIKWEGVAEIDYIRDHRDGQFKLLEINGRFWGGTPLPSRAGLPFPYLLYRALAKEEDFYTENYKIGIKCRLLGGDTTRFLEILKSSNQLSISKWQAIKEYISLFFDPSVKYDVQTLDDPLPGIMDIWFMIKKVFGFLI</sequence>
<proteinExistence type="predicted"/>
<dbReference type="AlphaFoldDB" id="A0A7C0Y601"/>
<dbReference type="SUPFAM" id="SSF56059">
    <property type="entry name" value="Glutathione synthetase ATP-binding domain-like"/>
    <property type="match status" value="1"/>
</dbReference>
<name>A0A7C0Y601_DESA2</name>
<dbReference type="InterPro" id="IPR011761">
    <property type="entry name" value="ATP-grasp"/>
</dbReference>
<evidence type="ECO:0000256" key="1">
    <source>
        <dbReference type="PROSITE-ProRule" id="PRU00409"/>
    </source>
</evidence>
<keyword evidence="1" id="KW-0067">ATP-binding</keyword>
<dbReference type="Proteomes" id="UP000886289">
    <property type="component" value="Unassembled WGS sequence"/>
</dbReference>
<protein>
    <recommendedName>
        <fullName evidence="2">ATP-grasp domain-containing protein</fullName>
    </recommendedName>
</protein>
<dbReference type="PROSITE" id="PS50975">
    <property type="entry name" value="ATP_GRASP"/>
    <property type="match status" value="1"/>
</dbReference>
<keyword evidence="1" id="KW-0547">Nucleotide-binding</keyword>
<comment type="caution">
    <text evidence="3">The sequence shown here is derived from an EMBL/GenBank/DDBJ whole genome shotgun (WGS) entry which is preliminary data.</text>
</comment>
<evidence type="ECO:0000259" key="2">
    <source>
        <dbReference type="PROSITE" id="PS50975"/>
    </source>
</evidence>
<dbReference type="GO" id="GO:0005524">
    <property type="term" value="F:ATP binding"/>
    <property type="evidence" value="ECO:0007669"/>
    <property type="project" value="UniProtKB-UniRule"/>
</dbReference>
<feature type="domain" description="ATP-grasp" evidence="2">
    <location>
        <begin position="119"/>
        <end position="310"/>
    </location>
</feature>
<dbReference type="Gene3D" id="3.30.470.20">
    <property type="entry name" value="ATP-grasp fold, B domain"/>
    <property type="match status" value="1"/>
</dbReference>